<reference evidence="2 3" key="1">
    <citation type="journal article" date="2023" name="G3 (Bethesda)">
        <title>A chromosome-level genome assembly of Zasmidium syzygii isolated from banana leaves.</title>
        <authorList>
            <person name="van Westerhoven A.C."/>
            <person name="Mehrabi R."/>
            <person name="Talebi R."/>
            <person name="Steentjes M.B.F."/>
            <person name="Corcolon B."/>
            <person name="Chong P.A."/>
            <person name="Kema G.H.J."/>
            <person name="Seidl M.F."/>
        </authorList>
    </citation>
    <scope>NUCLEOTIDE SEQUENCE [LARGE SCALE GENOMIC DNA]</scope>
    <source>
        <strain evidence="2 3">P124</strain>
    </source>
</reference>
<name>A0ABR0E7G8_ZASCE</name>
<proteinExistence type="predicted"/>
<gene>
    <name evidence="2" type="ORF">PRZ48_011760</name>
</gene>
<feature type="region of interest" description="Disordered" evidence="1">
    <location>
        <begin position="1"/>
        <end position="20"/>
    </location>
</feature>
<dbReference type="Proteomes" id="UP001305779">
    <property type="component" value="Unassembled WGS sequence"/>
</dbReference>
<evidence type="ECO:0000313" key="3">
    <source>
        <dbReference type="Proteomes" id="UP001305779"/>
    </source>
</evidence>
<evidence type="ECO:0000313" key="2">
    <source>
        <dbReference type="EMBL" id="KAK4497310.1"/>
    </source>
</evidence>
<protein>
    <submittedName>
        <fullName evidence="2">Uncharacterized protein</fullName>
    </submittedName>
</protein>
<comment type="caution">
    <text evidence="2">The sequence shown here is derived from an EMBL/GenBank/DDBJ whole genome shotgun (WGS) entry which is preliminary data.</text>
</comment>
<organism evidence="2 3">
    <name type="scientific">Zasmidium cellare</name>
    <name type="common">Wine cellar mold</name>
    <name type="synonym">Racodium cellare</name>
    <dbReference type="NCBI Taxonomy" id="395010"/>
    <lineage>
        <taxon>Eukaryota</taxon>
        <taxon>Fungi</taxon>
        <taxon>Dikarya</taxon>
        <taxon>Ascomycota</taxon>
        <taxon>Pezizomycotina</taxon>
        <taxon>Dothideomycetes</taxon>
        <taxon>Dothideomycetidae</taxon>
        <taxon>Mycosphaerellales</taxon>
        <taxon>Mycosphaerellaceae</taxon>
        <taxon>Zasmidium</taxon>
    </lineage>
</organism>
<sequence>MPPEPDNVSLDAKPENDPEPFRLLDLPPELWVKIGKYAIDDAPKVTEQNFLEASDIKHSEWASVKEARAALIQPAITKICQVMRNELLPYYYQAKFHVVFNTLADHLIYDVFAEWLSAGGGKYLRYFQSGLWAELVQGGPSKLRMKTRIRQWVVPVKLEETGRFWHQKHCWCSTPMPMAEYRIKLE</sequence>
<dbReference type="EMBL" id="JAXOVC010000009">
    <property type="protein sequence ID" value="KAK4497310.1"/>
    <property type="molecule type" value="Genomic_DNA"/>
</dbReference>
<keyword evidence="3" id="KW-1185">Reference proteome</keyword>
<accession>A0ABR0E7G8</accession>
<evidence type="ECO:0000256" key="1">
    <source>
        <dbReference type="SAM" id="MobiDB-lite"/>
    </source>
</evidence>